<evidence type="ECO:0000259" key="13">
    <source>
        <dbReference type="Pfam" id="PF13632"/>
    </source>
</evidence>
<sequence length="567" mass="60728">MIRRAARARGSVPAAALVLALAGTGVFWWQLGPSVHSGLRVGLASVFLVLCLNVSLFVVTGVLGFCALLRGRPPSALAPARGGPGPGSRTAVLFPVCDEEPGLVFGNLRAVAESAAGELAADFFVISNSREPAQLAAERQAWQQVRDWVRYRVRGGPGRKAANVHEFCAVWGDDYDYLVVLDADSVMSGATLRQLVGLMEANPAAGLIEVPGTPVGGRTVFARLQQFAAAVYGPISAWGNRVWQRGNANYHGHNAIIRIAPFRAHCRLPELPGGAPFGGEILSHDFVEAALLRRAGWEVWSAPELGGSYEAAPPTMVAYARRDRRWCQGNLQHLRVIGWAGLTFTSRLHLARGVLQYLAAPLWLLFVAAHLFAAPPRTSALVLGVVAVWLTMRLLGVLGVLLTRRRGSWPAGRLLVGALTELVASVLVWPVLVLLHTRFIVELLAGRDTGWPQPDRDGAPIPFRRLLWFHRVELGTGAGVAGLCVVYPAVLTGWLVPVLAAWLGAAGLSAVTGRRSGRTLLLGTELERRPGQVVRRAAVLRRGYRVRRACSTRSAPPAGAAAPKGAG</sequence>
<keyword evidence="9 12" id="KW-0812">Transmembrane</keyword>
<dbReference type="GO" id="GO:0005886">
    <property type="term" value="C:plasma membrane"/>
    <property type="evidence" value="ECO:0007669"/>
    <property type="project" value="UniProtKB-SubCell"/>
</dbReference>
<feature type="transmembrane region" description="Helical" evidence="12">
    <location>
        <begin position="43"/>
        <end position="69"/>
    </location>
</feature>
<comment type="similarity">
    <text evidence="3">Belongs to the glycosyltransferase 2 family. OpgH subfamily.</text>
</comment>
<evidence type="ECO:0000256" key="7">
    <source>
        <dbReference type="ARBA" id="ARBA00022676"/>
    </source>
</evidence>
<evidence type="ECO:0000256" key="3">
    <source>
        <dbReference type="ARBA" id="ARBA00009337"/>
    </source>
</evidence>
<dbReference type="Pfam" id="PF13632">
    <property type="entry name" value="Glyco_trans_2_3"/>
    <property type="match status" value="1"/>
</dbReference>
<gene>
    <name evidence="14" type="ORF">HNR67_003372</name>
</gene>
<evidence type="ECO:0000256" key="6">
    <source>
        <dbReference type="ARBA" id="ARBA00022519"/>
    </source>
</evidence>
<protein>
    <recommendedName>
        <fullName evidence="4">Glucans biosynthesis glucosyltransferase H</fullName>
    </recommendedName>
</protein>
<keyword evidence="8 14" id="KW-0808">Transferase</keyword>
<evidence type="ECO:0000313" key="14">
    <source>
        <dbReference type="EMBL" id="MBB4677254.1"/>
    </source>
</evidence>
<dbReference type="Gene3D" id="3.90.550.10">
    <property type="entry name" value="Spore Coat Polysaccharide Biosynthesis Protein SpsA, Chain A"/>
    <property type="match status" value="1"/>
</dbReference>
<feature type="transmembrane region" description="Helical" evidence="12">
    <location>
        <begin position="414"/>
        <end position="435"/>
    </location>
</feature>
<evidence type="ECO:0000256" key="5">
    <source>
        <dbReference type="ARBA" id="ARBA00022475"/>
    </source>
</evidence>
<keyword evidence="11 12" id="KW-0472">Membrane</keyword>
<evidence type="ECO:0000256" key="1">
    <source>
        <dbReference type="ARBA" id="ARBA00004429"/>
    </source>
</evidence>
<dbReference type="Proteomes" id="UP000533598">
    <property type="component" value="Unassembled WGS sequence"/>
</dbReference>
<feature type="domain" description="Glycosyltransferase 2-like" evidence="13">
    <location>
        <begin position="178"/>
        <end position="372"/>
    </location>
</feature>
<keyword evidence="10 12" id="KW-1133">Transmembrane helix</keyword>
<dbReference type="PANTHER" id="PTHR43867:SF5">
    <property type="entry name" value="GLUCANS BIOSYNTHESIS GLUCOSYLTRANSFERASE H"/>
    <property type="match status" value="1"/>
</dbReference>
<keyword evidence="5" id="KW-1003">Cell membrane</keyword>
<comment type="pathway">
    <text evidence="2">Glycan metabolism; osmoregulated periplasmic glucan (OPG) biosynthesis.</text>
</comment>
<feature type="transmembrane region" description="Helical" evidence="12">
    <location>
        <begin position="491"/>
        <end position="511"/>
    </location>
</feature>
<dbReference type="InterPro" id="IPR029044">
    <property type="entry name" value="Nucleotide-diphossugar_trans"/>
</dbReference>
<accession>A0A7W7CCZ5</accession>
<dbReference type="NCBIfam" id="NF003962">
    <property type="entry name" value="PRK05454.2-5"/>
    <property type="match status" value="1"/>
</dbReference>
<dbReference type="GO" id="GO:0016758">
    <property type="term" value="F:hexosyltransferase activity"/>
    <property type="evidence" value="ECO:0007669"/>
    <property type="project" value="TreeGrafter"/>
</dbReference>
<feature type="transmembrane region" description="Helical" evidence="12">
    <location>
        <begin position="354"/>
        <end position="374"/>
    </location>
</feature>
<dbReference type="NCBIfam" id="NF003958">
    <property type="entry name" value="PRK05454.2-1"/>
    <property type="match status" value="1"/>
</dbReference>
<dbReference type="InterPro" id="IPR001173">
    <property type="entry name" value="Glyco_trans_2-like"/>
</dbReference>
<dbReference type="InterPro" id="IPR050321">
    <property type="entry name" value="Glycosyltr_2/OpgH_subfam"/>
</dbReference>
<evidence type="ECO:0000313" key="15">
    <source>
        <dbReference type="Proteomes" id="UP000533598"/>
    </source>
</evidence>
<keyword evidence="6" id="KW-0997">Cell inner membrane</keyword>
<dbReference type="RefSeq" id="WP_185003218.1">
    <property type="nucleotide sequence ID" value="NZ_BAAAUI010000050.1"/>
</dbReference>
<dbReference type="PANTHER" id="PTHR43867">
    <property type="entry name" value="CELLULOSE SYNTHASE CATALYTIC SUBUNIT A [UDP-FORMING]"/>
    <property type="match status" value="1"/>
</dbReference>
<evidence type="ECO:0000256" key="2">
    <source>
        <dbReference type="ARBA" id="ARBA00005001"/>
    </source>
</evidence>
<dbReference type="EMBL" id="JACHMH010000001">
    <property type="protein sequence ID" value="MBB4677254.1"/>
    <property type="molecule type" value="Genomic_DNA"/>
</dbReference>
<feature type="transmembrane region" description="Helical" evidence="12">
    <location>
        <begin position="12"/>
        <end position="31"/>
    </location>
</feature>
<feature type="transmembrane region" description="Helical" evidence="12">
    <location>
        <begin position="380"/>
        <end position="402"/>
    </location>
</feature>
<evidence type="ECO:0000256" key="11">
    <source>
        <dbReference type="ARBA" id="ARBA00023136"/>
    </source>
</evidence>
<organism evidence="14 15">
    <name type="scientific">Crossiella cryophila</name>
    <dbReference type="NCBI Taxonomy" id="43355"/>
    <lineage>
        <taxon>Bacteria</taxon>
        <taxon>Bacillati</taxon>
        <taxon>Actinomycetota</taxon>
        <taxon>Actinomycetes</taxon>
        <taxon>Pseudonocardiales</taxon>
        <taxon>Pseudonocardiaceae</taxon>
        <taxon>Crossiella</taxon>
    </lineage>
</organism>
<keyword evidence="7 14" id="KW-0328">Glycosyltransferase</keyword>
<evidence type="ECO:0000256" key="8">
    <source>
        <dbReference type="ARBA" id="ARBA00022679"/>
    </source>
</evidence>
<name>A0A7W7CCZ5_9PSEU</name>
<dbReference type="AlphaFoldDB" id="A0A7W7CCZ5"/>
<proteinExistence type="inferred from homology"/>
<comment type="subcellular location">
    <subcellularLocation>
        <location evidence="1">Cell inner membrane</location>
        <topology evidence="1">Multi-pass membrane protein</topology>
    </subcellularLocation>
</comment>
<evidence type="ECO:0000256" key="12">
    <source>
        <dbReference type="SAM" id="Phobius"/>
    </source>
</evidence>
<evidence type="ECO:0000256" key="10">
    <source>
        <dbReference type="ARBA" id="ARBA00022989"/>
    </source>
</evidence>
<keyword evidence="15" id="KW-1185">Reference proteome</keyword>
<evidence type="ECO:0000256" key="4">
    <source>
        <dbReference type="ARBA" id="ARBA00020585"/>
    </source>
</evidence>
<dbReference type="SUPFAM" id="SSF53448">
    <property type="entry name" value="Nucleotide-diphospho-sugar transferases"/>
    <property type="match status" value="1"/>
</dbReference>
<comment type="caution">
    <text evidence="14">The sequence shown here is derived from an EMBL/GenBank/DDBJ whole genome shotgun (WGS) entry which is preliminary data.</text>
</comment>
<evidence type="ECO:0000256" key="9">
    <source>
        <dbReference type="ARBA" id="ARBA00022692"/>
    </source>
</evidence>
<reference evidence="14 15" key="1">
    <citation type="submission" date="2020-08" db="EMBL/GenBank/DDBJ databases">
        <title>Sequencing the genomes of 1000 actinobacteria strains.</title>
        <authorList>
            <person name="Klenk H.-P."/>
        </authorList>
    </citation>
    <scope>NUCLEOTIDE SEQUENCE [LARGE SCALE GENOMIC DNA]</scope>
    <source>
        <strain evidence="14 15">DSM 44230</strain>
    </source>
</reference>